<dbReference type="RefSeq" id="WP_046935240.1">
    <property type="nucleotide sequence ID" value="NZ_JAKHFX010000008.1"/>
</dbReference>
<evidence type="ECO:0000313" key="2">
    <source>
        <dbReference type="Proteomes" id="UP000471082"/>
    </source>
</evidence>
<dbReference type="Proteomes" id="UP000471082">
    <property type="component" value="Unassembled WGS sequence"/>
</dbReference>
<proteinExistence type="predicted"/>
<protein>
    <submittedName>
        <fullName evidence="1">DUF3150 domain-containing protein</fullName>
    </submittedName>
</protein>
<sequence length="355" mass="39337">MTISIKDSPISKLVMFSPQVSIWSGTLKIDRDLDYKDIASTLPPQQFASDGRKNLVDQKYLAGPRKLRKRLERLLKTEGFSLIGDCVAVNEDRAVTVLNELPKLESEFIAEVDSFIAFLQSAYMEQVDKAPVEWKELLMKGRLTADEVRKRFAFKVGVFKITAPAENDADPINAHFANTIMVNATPRLMEDVAAEARDIFFNSFMVPEEPGNPKGKRRFKDSVTQATVKQVTRLVEKLSDYSFLDARVYPTVTSLRVILSSLPFTGPLNAQQTSTCSTVLRQLMDPETTLGIGEAFAANPNAPQLPTIPAQPTLFAGSTTAQPATYSDIPSVEPAVMVANQSLSQSRRQLFSQNI</sequence>
<gene>
    <name evidence="1" type="ORF">G3W61_19660</name>
</gene>
<comment type="caution">
    <text evidence="1">The sequence shown here is derived from an EMBL/GenBank/DDBJ whole genome shotgun (WGS) entry which is preliminary data.</text>
</comment>
<name>A0A6P0G7X6_XANPE</name>
<dbReference type="Pfam" id="PF11348">
    <property type="entry name" value="DUF3150"/>
    <property type="match status" value="1"/>
</dbReference>
<reference evidence="1 2" key="1">
    <citation type="submission" date="2019-11" db="EMBL/GenBank/DDBJ databases">
        <title>Genome-resolved metagenomics to study the prevalence of co-infection and intraspecific heterogeneity among plant pathogen metapopulations.</title>
        <authorList>
            <person name="Newberry E."/>
            <person name="Bhandari R."/>
            <person name="Kemble J."/>
            <person name="Sikora E."/>
            <person name="Potnis N."/>
        </authorList>
    </citation>
    <scope>NUCLEOTIDE SEQUENCE [LARGE SCALE GENOMIC DNA]</scope>
    <source>
        <strain evidence="1">Xp_Tom_Tuscaloosa_18b</strain>
    </source>
</reference>
<organism evidence="1 2">
    <name type="scientific">Xanthomonas perforans</name>
    <dbReference type="NCBI Taxonomy" id="442694"/>
    <lineage>
        <taxon>Bacteria</taxon>
        <taxon>Pseudomonadati</taxon>
        <taxon>Pseudomonadota</taxon>
        <taxon>Gammaproteobacteria</taxon>
        <taxon>Lysobacterales</taxon>
        <taxon>Lysobacteraceae</taxon>
        <taxon>Xanthomonas</taxon>
    </lineage>
</organism>
<dbReference type="InterPro" id="IPR021496">
    <property type="entry name" value="DUF3150"/>
</dbReference>
<accession>A0A6P0G7X6</accession>
<dbReference type="EMBL" id="JAAGYU010000133">
    <property type="protein sequence ID" value="NEL78436.1"/>
    <property type="molecule type" value="Genomic_DNA"/>
</dbReference>
<evidence type="ECO:0000313" key="1">
    <source>
        <dbReference type="EMBL" id="NEL78436.1"/>
    </source>
</evidence>
<dbReference type="AlphaFoldDB" id="A0A6P0G7X6"/>